<name>A0AA93BFA6_9BACT</name>
<sequence>MRSHPAKYGEGFDAPPTLERSGSERRGGAVSSLFPEGERVGVRGGALFNGKEGRGDFRKNLLPLRIFVQITLIIMCFIMCVRKQIA</sequence>
<proteinExistence type="predicted"/>
<feature type="transmembrane region" description="Helical" evidence="2">
    <location>
        <begin position="62"/>
        <end position="81"/>
    </location>
</feature>
<evidence type="ECO:0000313" key="3">
    <source>
        <dbReference type="EMBL" id="RGW62253.1"/>
    </source>
</evidence>
<evidence type="ECO:0000313" key="4">
    <source>
        <dbReference type="Proteomes" id="UP000286077"/>
    </source>
</evidence>
<keyword evidence="2" id="KW-0812">Transmembrane</keyword>
<keyword evidence="2" id="KW-0472">Membrane</keyword>
<accession>A0AA93BFA6</accession>
<comment type="caution">
    <text evidence="3">The sequence shown here is derived from an EMBL/GenBank/DDBJ whole genome shotgun (WGS) entry which is preliminary data.</text>
</comment>
<feature type="region of interest" description="Disordered" evidence="1">
    <location>
        <begin position="1"/>
        <end position="32"/>
    </location>
</feature>
<dbReference type="Proteomes" id="UP000286077">
    <property type="component" value="Unassembled WGS sequence"/>
</dbReference>
<organism evidence="3 4">
    <name type="scientific">Segatella copri</name>
    <dbReference type="NCBI Taxonomy" id="165179"/>
    <lineage>
        <taxon>Bacteria</taxon>
        <taxon>Pseudomonadati</taxon>
        <taxon>Bacteroidota</taxon>
        <taxon>Bacteroidia</taxon>
        <taxon>Bacteroidales</taxon>
        <taxon>Prevotellaceae</taxon>
        <taxon>Segatella</taxon>
    </lineage>
</organism>
<evidence type="ECO:0000256" key="2">
    <source>
        <dbReference type="SAM" id="Phobius"/>
    </source>
</evidence>
<protein>
    <submittedName>
        <fullName evidence="3">Uncharacterized protein</fullName>
    </submittedName>
</protein>
<reference evidence="3 4" key="1">
    <citation type="submission" date="2018-08" db="EMBL/GenBank/DDBJ databases">
        <title>A genome reference for cultivated species of the human gut microbiota.</title>
        <authorList>
            <person name="Zou Y."/>
            <person name="Xue W."/>
            <person name="Luo G."/>
        </authorList>
    </citation>
    <scope>NUCLEOTIDE SEQUENCE [LARGE SCALE GENOMIC DNA]</scope>
    <source>
        <strain evidence="3 4">AF11-14</strain>
    </source>
</reference>
<dbReference type="AlphaFoldDB" id="A0AA93BFA6"/>
<keyword evidence="2" id="KW-1133">Transmembrane helix</keyword>
<gene>
    <name evidence="3" type="ORF">DWV60_16530</name>
</gene>
<dbReference type="EMBL" id="QSAQ01000102">
    <property type="protein sequence ID" value="RGW62253.1"/>
    <property type="molecule type" value="Genomic_DNA"/>
</dbReference>
<evidence type="ECO:0000256" key="1">
    <source>
        <dbReference type="SAM" id="MobiDB-lite"/>
    </source>
</evidence>